<feature type="compositionally biased region" description="Basic and acidic residues" evidence="6">
    <location>
        <begin position="848"/>
        <end position="857"/>
    </location>
</feature>
<feature type="domain" description="4Fe-4S ferredoxin-type" evidence="8">
    <location>
        <begin position="488"/>
        <end position="520"/>
    </location>
</feature>
<dbReference type="InterPro" id="IPR009051">
    <property type="entry name" value="Helical_ferredxn"/>
</dbReference>
<comment type="caution">
    <text evidence="9">The sequence shown here is derived from an EMBL/GenBank/DDBJ whole genome shotgun (WGS) entry which is preliminary data.</text>
</comment>
<dbReference type="Pfam" id="PF02754">
    <property type="entry name" value="CCG"/>
    <property type="match status" value="2"/>
</dbReference>
<evidence type="ECO:0000313" key="10">
    <source>
        <dbReference type="Proteomes" id="UP000280444"/>
    </source>
</evidence>
<evidence type="ECO:0000256" key="2">
    <source>
        <dbReference type="ARBA" id="ARBA00022723"/>
    </source>
</evidence>
<dbReference type="RefSeq" id="WP_124868453.1">
    <property type="nucleotide sequence ID" value="NZ_RQZF01000002.1"/>
</dbReference>
<evidence type="ECO:0000256" key="7">
    <source>
        <dbReference type="SAM" id="Phobius"/>
    </source>
</evidence>
<feature type="transmembrane region" description="Helical" evidence="7">
    <location>
        <begin position="113"/>
        <end position="134"/>
    </location>
</feature>
<feature type="transmembrane region" description="Helical" evidence="7">
    <location>
        <begin position="192"/>
        <end position="212"/>
    </location>
</feature>
<dbReference type="GO" id="GO:0051539">
    <property type="term" value="F:4 iron, 4 sulfur cluster binding"/>
    <property type="evidence" value="ECO:0007669"/>
    <property type="project" value="UniProtKB-KW"/>
</dbReference>
<dbReference type="GO" id="GO:0016491">
    <property type="term" value="F:oxidoreductase activity"/>
    <property type="evidence" value="ECO:0007669"/>
    <property type="project" value="UniProtKB-KW"/>
</dbReference>
<proteinExistence type="predicted"/>
<feature type="compositionally biased region" description="Low complexity" evidence="6">
    <location>
        <begin position="824"/>
        <end position="847"/>
    </location>
</feature>
<evidence type="ECO:0000256" key="3">
    <source>
        <dbReference type="ARBA" id="ARBA00023002"/>
    </source>
</evidence>
<dbReference type="PROSITE" id="PS00198">
    <property type="entry name" value="4FE4S_FER_1"/>
    <property type="match status" value="1"/>
</dbReference>
<dbReference type="PROSITE" id="PS51379">
    <property type="entry name" value="4FE4S_FER_2"/>
    <property type="match status" value="2"/>
</dbReference>
<protein>
    <submittedName>
        <fullName evidence="9">(Fe-S)-binding protein</fullName>
    </submittedName>
</protein>
<gene>
    <name evidence="9" type="ORF">EII11_02880</name>
</gene>
<dbReference type="InterPro" id="IPR017900">
    <property type="entry name" value="4Fe4S_Fe_S_CS"/>
</dbReference>
<keyword evidence="10" id="KW-1185">Reference proteome</keyword>
<dbReference type="Gene3D" id="1.10.1060.10">
    <property type="entry name" value="Alpha-helical ferredoxin"/>
    <property type="match status" value="2"/>
</dbReference>
<feature type="transmembrane region" description="Helical" evidence="7">
    <location>
        <begin position="6"/>
        <end position="26"/>
    </location>
</feature>
<dbReference type="AlphaFoldDB" id="A0A3P1SF96"/>
<evidence type="ECO:0000313" key="9">
    <source>
        <dbReference type="EMBL" id="RRC95828.1"/>
    </source>
</evidence>
<organism evidence="9 10">
    <name type="scientific">Schaalia canis</name>
    <dbReference type="NCBI Taxonomy" id="100469"/>
    <lineage>
        <taxon>Bacteria</taxon>
        <taxon>Bacillati</taxon>
        <taxon>Actinomycetota</taxon>
        <taxon>Actinomycetes</taxon>
        <taxon>Actinomycetales</taxon>
        <taxon>Actinomycetaceae</taxon>
        <taxon>Schaalia</taxon>
    </lineage>
</organism>
<keyword evidence="5" id="KW-0411">Iron-sulfur</keyword>
<dbReference type="OrthoDB" id="9794954at2"/>
<evidence type="ECO:0000256" key="1">
    <source>
        <dbReference type="ARBA" id="ARBA00022485"/>
    </source>
</evidence>
<dbReference type="InterPro" id="IPR017896">
    <property type="entry name" value="4Fe4S_Fe-S-bd"/>
</dbReference>
<dbReference type="PANTHER" id="PTHR43255:SF1">
    <property type="entry name" value="IRON-SULFUR-BINDING OXIDOREDUCTASE FADF-RELATED"/>
    <property type="match status" value="1"/>
</dbReference>
<name>A0A3P1SF96_9ACTO</name>
<dbReference type="EMBL" id="RQZF01000002">
    <property type="protein sequence ID" value="RRC95828.1"/>
    <property type="molecule type" value="Genomic_DNA"/>
</dbReference>
<dbReference type="Proteomes" id="UP000280444">
    <property type="component" value="Unassembled WGS sequence"/>
</dbReference>
<dbReference type="SUPFAM" id="SSF46548">
    <property type="entry name" value="alpha-helical ferredoxin"/>
    <property type="match status" value="1"/>
</dbReference>
<evidence type="ECO:0000256" key="4">
    <source>
        <dbReference type="ARBA" id="ARBA00023004"/>
    </source>
</evidence>
<keyword evidence="7" id="KW-1133">Transmembrane helix</keyword>
<keyword evidence="7" id="KW-0472">Membrane</keyword>
<keyword evidence="1" id="KW-0004">4Fe-4S</keyword>
<evidence type="ECO:0000256" key="5">
    <source>
        <dbReference type="ARBA" id="ARBA00023014"/>
    </source>
</evidence>
<dbReference type="GO" id="GO:0046872">
    <property type="term" value="F:metal ion binding"/>
    <property type="evidence" value="ECO:0007669"/>
    <property type="project" value="UniProtKB-KW"/>
</dbReference>
<reference evidence="9 10" key="1">
    <citation type="submission" date="2018-11" db="EMBL/GenBank/DDBJ databases">
        <title>Genomes From Bacteria Associated with the Canine Oral Cavity: a Test Case for Automated Genome-Based Taxonomic Assignment.</title>
        <authorList>
            <person name="Coil D.A."/>
            <person name="Jospin G."/>
            <person name="Darling A.E."/>
            <person name="Wallis C."/>
            <person name="Davis I.J."/>
            <person name="Harris S."/>
            <person name="Eisen J.A."/>
            <person name="Holcombe L.J."/>
            <person name="O'Flynn C."/>
        </authorList>
    </citation>
    <scope>NUCLEOTIDE SEQUENCE [LARGE SCALE GENOMIC DNA]</scope>
    <source>
        <strain evidence="9 10">OH770</strain>
    </source>
</reference>
<keyword evidence="3" id="KW-0560">Oxidoreductase</keyword>
<keyword evidence="7" id="KW-0812">Transmembrane</keyword>
<feature type="region of interest" description="Disordered" evidence="6">
    <location>
        <begin position="824"/>
        <end position="859"/>
    </location>
</feature>
<dbReference type="InterPro" id="IPR051460">
    <property type="entry name" value="HdrC_iron-sulfur_subunit"/>
</dbReference>
<accession>A0A3P1SF96</accession>
<feature type="transmembrane region" description="Helical" evidence="7">
    <location>
        <begin position="281"/>
        <end position="301"/>
    </location>
</feature>
<dbReference type="Pfam" id="PF13187">
    <property type="entry name" value="Fer4_9"/>
    <property type="match status" value="1"/>
</dbReference>
<feature type="transmembrane region" description="Helical" evidence="7">
    <location>
        <begin position="250"/>
        <end position="269"/>
    </location>
</feature>
<evidence type="ECO:0000256" key="6">
    <source>
        <dbReference type="SAM" id="MobiDB-lite"/>
    </source>
</evidence>
<feature type="domain" description="4Fe-4S ferredoxin-type" evidence="8">
    <location>
        <begin position="377"/>
        <end position="407"/>
    </location>
</feature>
<keyword evidence="4" id="KW-0408">Iron</keyword>
<dbReference type="PANTHER" id="PTHR43255">
    <property type="entry name" value="IRON-SULFUR-BINDING OXIDOREDUCTASE FADF-RELATED-RELATED"/>
    <property type="match status" value="1"/>
</dbReference>
<sequence length="881" mass="94232">MASPLLITVCWVFALLCTAIAFLSFGRGLAHLTRQMRAGAPDHTRTNHPWRRAWGVVSAALTHREFKGRPLVKIAHWVVMVSFPVLFLTLITGYAHLRDQSWTLPLIGHFPPWLWLVEFFAWAGFVGIIALMIVRRRAGRGSRAEAALSADLPAGDPDEVAVEALRGRRPRPRDGSAEGLASRFLGSTHWQALFVEWVILLVCGAVIALRALEYAHTLLTVAQVPVSIAGPAAVGDFAGTAGLEWWRFPLTWWLGYPVALWLSGGGLAGGSAGELGGPAHVAANLIVIVSLVKILVSMLWLTVVGVQTSMGVAWHRFLAVLNLYFRRNAEGTKSLGPAAPMLVNGEPMVDLEVLDALTDNEDAEVVLGVGTAEDLTWKARLDLYSCTECGRCQELCPAWNTEKPLSPKLLVLSLRDHVHSISALEVSEREVTDAEVPGERGVADLDDEEMLLEKGMEPSPHSFDLLTALSASGATGPAGVADVAAPLVPDVIDEGVLWDCTICGACVEQCPVDIEHVDHILDLRRHQVLMESAFPRELSRAFRGMESKGNPYNQPARKRMEWAKNLDFEVPVVGEDLEDATEVDYLFWVGCAGAYDDKAKATTAAVAELLHTAGVSFAVLGSGESCTGDPARRAGNEVLFQMLASAAIEALTEAKAQRIVVTCAHCFNTIAGEFPQLGARFDVIHHTQLLNRLVREGLLTPVAPNAGSVDSAGNAGCDGEGGATTTTLPTITYHDPCYLGRHNRVYEAPRELLGALGVDLVEMPRNRERALCCGAGGARAWMEETRGIRIADARMVEAASTGADIVATACPFCSQMLGSATGASAGLTSSTGSAGPGSADPGSVASADGREAGDGGRVELPQVRDVAIMMLEAVRRGQDRG</sequence>
<keyword evidence="2" id="KW-0479">Metal-binding</keyword>
<dbReference type="InterPro" id="IPR004017">
    <property type="entry name" value="Cys_rich_dom"/>
</dbReference>
<feature type="transmembrane region" description="Helical" evidence="7">
    <location>
        <begin position="74"/>
        <end position="93"/>
    </location>
</feature>
<dbReference type="GO" id="GO:0005886">
    <property type="term" value="C:plasma membrane"/>
    <property type="evidence" value="ECO:0007669"/>
    <property type="project" value="TreeGrafter"/>
</dbReference>
<evidence type="ECO:0000259" key="8">
    <source>
        <dbReference type="PROSITE" id="PS51379"/>
    </source>
</evidence>